<evidence type="ECO:0000256" key="2">
    <source>
        <dbReference type="ARBA" id="ARBA00022475"/>
    </source>
</evidence>
<protein>
    <submittedName>
        <fullName evidence="7">Flippase-like domain-containing protein</fullName>
    </submittedName>
</protein>
<comment type="subcellular location">
    <subcellularLocation>
        <location evidence="1">Cell membrane</location>
        <topology evidence="1">Multi-pass membrane protein</topology>
    </subcellularLocation>
</comment>
<dbReference type="EMBL" id="JADILW010000050">
    <property type="protein sequence ID" value="MBO8480134.1"/>
    <property type="molecule type" value="Genomic_DNA"/>
</dbReference>
<dbReference type="PANTHER" id="PTHR39087">
    <property type="entry name" value="UPF0104 MEMBRANE PROTEIN MJ1595"/>
    <property type="match status" value="1"/>
</dbReference>
<evidence type="ECO:0000313" key="7">
    <source>
        <dbReference type="EMBL" id="MBO8480134.1"/>
    </source>
</evidence>
<evidence type="ECO:0000256" key="1">
    <source>
        <dbReference type="ARBA" id="ARBA00004651"/>
    </source>
</evidence>
<keyword evidence="3 6" id="KW-0812">Transmembrane</keyword>
<evidence type="ECO:0000256" key="6">
    <source>
        <dbReference type="SAM" id="Phobius"/>
    </source>
</evidence>
<dbReference type="Pfam" id="PF03706">
    <property type="entry name" value="LPG_synthase_TM"/>
    <property type="match status" value="1"/>
</dbReference>
<evidence type="ECO:0000256" key="4">
    <source>
        <dbReference type="ARBA" id="ARBA00022989"/>
    </source>
</evidence>
<feature type="non-terminal residue" evidence="7">
    <location>
        <position position="154"/>
    </location>
</feature>
<reference evidence="7" key="1">
    <citation type="submission" date="2020-10" db="EMBL/GenBank/DDBJ databases">
        <authorList>
            <person name="Gilroy R."/>
        </authorList>
    </citation>
    <scope>NUCLEOTIDE SEQUENCE</scope>
    <source>
        <strain evidence="7">B3-1481</strain>
    </source>
</reference>
<evidence type="ECO:0000313" key="8">
    <source>
        <dbReference type="Proteomes" id="UP000823769"/>
    </source>
</evidence>
<name>A0A9D9IWC1_9BACT</name>
<keyword evidence="2" id="KW-1003">Cell membrane</keyword>
<evidence type="ECO:0000256" key="5">
    <source>
        <dbReference type="ARBA" id="ARBA00023136"/>
    </source>
</evidence>
<organism evidence="7 8">
    <name type="scientific">Candidatus Cryptobacteroides avistercoris</name>
    <dbReference type="NCBI Taxonomy" id="2840758"/>
    <lineage>
        <taxon>Bacteria</taxon>
        <taxon>Pseudomonadati</taxon>
        <taxon>Bacteroidota</taxon>
        <taxon>Bacteroidia</taxon>
        <taxon>Bacteroidales</taxon>
        <taxon>Candidatus Cryptobacteroides</taxon>
    </lineage>
</organism>
<dbReference type="AlphaFoldDB" id="A0A9D9IWC1"/>
<gene>
    <name evidence="7" type="ORF">IAB76_03365</name>
</gene>
<comment type="caution">
    <text evidence="7">The sequence shown here is derived from an EMBL/GenBank/DDBJ whole genome shotgun (WGS) entry which is preliminary data.</text>
</comment>
<dbReference type="GO" id="GO:0005886">
    <property type="term" value="C:plasma membrane"/>
    <property type="evidence" value="ECO:0007669"/>
    <property type="project" value="UniProtKB-SubCell"/>
</dbReference>
<reference evidence="7" key="2">
    <citation type="journal article" date="2021" name="PeerJ">
        <title>Extensive microbial diversity within the chicken gut microbiome revealed by metagenomics and culture.</title>
        <authorList>
            <person name="Gilroy R."/>
            <person name="Ravi A."/>
            <person name="Getino M."/>
            <person name="Pursley I."/>
            <person name="Horton D.L."/>
            <person name="Alikhan N.F."/>
            <person name="Baker D."/>
            <person name="Gharbi K."/>
            <person name="Hall N."/>
            <person name="Watson M."/>
            <person name="Adriaenssens E.M."/>
            <person name="Foster-Nyarko E."/>
            <person name="Jarju S."/>
            <person name="Secka A."/>
            <person name="Antonio M."/>
            <person name="Oren A."/>
            <person name="Chaudhuri R.R."/>
            <person name="La Ragione R."/>
            <person name="Hildebrand F."/>
            <person name="Pallen M.J."/>
        </authorList>
    </citation>
    <scope>NUCLEOTIDE SEQUENCE</scope>
    <source>
        <strain evidence="7">B3-1481</strain>
    </source>
</reference>
<feature type="transmembrane region" description="Helical" evidence="6">
    <location>
        <begin position="43"/>
        <end position="59"/>
    </location>
</feature>
<proteinExistence type="predicted"/>
<dbReference type="Proteomes" id="UP000823769">
    <property type="component" value="Unassembled WGS sequence"/>
</dbReference>
<keyword evidence="4 6" id="KW-1133">Transmembrane helix</keyword>
<accession>A0A9D9IWC1</accession>
<feature type="transmembrane region" description="Helical" evidence="6">
    <location>
        <begin position="125"/>
        <end position="143"/>
    </location>
</feature>
<dbReference type="InterPro" id="IPR022791">
    <property type="entry name" value="L-PG_synthase/AglD"/>
</dbReference>
<evidence type="ECO:0000256" key="3">
    <source>
        <dbReference type="ARBA" id="ARBA00022692"/>
    </source>
</evidence>
<keyword evidence="5 6" id="KW-0472">Membrane</keyword>
<sequence>MNSKVTRVIKYLLSLALAGVLVYFALRGIDWAAFTDGLRETRWGYALLFVAVSLAALVIREERWRAMMLPLDPGVRRADAWDAANVGNMTNVVLPGAGEFVRCAYISSRRMGYDKALGTIVCERAWDLLAVGVIFVTALVLKWDSFGDFFVENI</sequence>
<dbReference type="PANTHER" id="PTHR39087:SF2">
    <property type="entry name" value="UPF0104 MEMBRANE PROTEIN MJ1595"/>
    <property type="match status" value="1"/>
</dbReference>